<evidence type="ECO:0000313" key="1">
    <source>
        <dbReference type="EMBL" id="CDN33110.1"/>
    </source>
</evidence>
<proteinExistence type="predicted"/>
<dbReference type="EMBL" id="HG934468">
    <property type="protein sequence ID" value="CDN33110.1"/>
    <property type="molecule type" value="Genomic_DNA"/>
</dbReference>
<dbReference type="STRING" id="1433126.BN938_3048"/>
<dbReference type="KEGG" id="rbc:BN938_3048"/>
<organism evidence="1 2">
    <name type="scientific">Mucinivorans hirudinis</name>
    <dbReference type="NCBI Taxonomy" id="1433126"/>
    <lineage>
        <taxon>Bacteria</taxon>
        <taxon>Pseudomonadati</taxon>
        <taxon>Bacteroidota</taxon>
        <taxon>Bacteroidia</taxon>
        <taxon>Bacteroidales</taxon>
        <taxon>Rikenellaceae</taxon>
        <taxon>Mucinivorans</taxon>
    </lineage>
</organism>
<name>A0A060RBV3_9BACT</name>
<dbReference type="eggNOG" id="COG4775">
    <property type="taxonomic scope" value="Bacteria"/>
</dbReference>
<protein>
    <submittedName>
        <fullName evidence="1">Uncharacterized protein</fullName>
    </submittedName>
</protein>
<accession>A0A060RBV3</accession>
<gene>
    <name evidence="1" type="ORF">BN938_3048</name>
</gene>
<dbReference type="AlphaFoldDB" id="A0A060RBV3"/>
<reference evidence="1 2" key="1">
    <citation type="journal article" date="2015" name="Genome Announc.">
        <title>Complete Genome Sequence of the Novel Leech Symbiont Mucinivorans hirudinis M3T.</title>
        <authorList>
            <person name="Nelson M.C."/>
            <person name="Bomar L."/>
            <person name="Graf J."/>
        </authorList>
    </citation>
    <scope>NUCLEOTIDE SEQUENCE [LARGE SCALE GENOMIC DNA]</scope>
    <source>
        <strain evidence="2">M3</strain>
    </source>
</reference>
<evidence type="ECO:0000313" key="2">
    <source>
        <dbReference type="Proteomes" id="UP000027616"/>
    </source>
</evidence>
<dbReference type="HOGENOM" id="CLU_029186_0_0_10"/>
<dbReference type="Proteomes" id="UP000027616">
    <property type="component" value="Chromosome I"/>
</dbReference>
<sequence length="599" mass="68557">MNVCCVALAQNNNNKMLRDSLLQENTPSDERFTAFYDSLKYREHKSWVIRMLTNWLIRDNDGKLPLSPEMELERAQRYYDEFAGKIITKIDIIQANVFENKDFTEETGVAKFINSLHILTKRRNIEKNLLFHIDNPLDPYTMVVNERLLRRLPYLAESFILIAPNSDVPGTVAVTVFARDSWTIGVEADLSNHPWGKVFDANFLGSGNELSIRYYPKLNEQMNTLQIAYSLNNFLGTFANVDASLGVGAIYNNIFVSAERPFILPSDHFFGLYAGNTQNRQSFSIIDTSLVINASDYSLWYGYSFNLGKRKGANLYLASSFDYRKFNKRPETNAATNPYFHNKQSWLFSIGISQQNYFQGNMILGIGRIEDVPYGFNVDFTGGLRWDEYIGRRYYVGASAKWGNNTAIGYFGVGASATTFIDDSGTKSQGEFGSYLTYFSPLFKCFGFYARNYLEINYTNGWNRLDGEKERIVFSEFANVRGMRIPPDMMGLRRMTINFETALFSPLSFYFFNFTSYIWADVGWLGCEQNVFENPFYSAVGVGLNIRNERLIFNSLIVRLGVNISKPSQVGFNPLSIALRQRINMPDFTPTRPKATVFN</sequence>
<keyword evidence="2" id="KW-1185">Reference proteome</keyword>
<dbReference type="OrthoDB" id="1110633at2"/>